<keyword evidence="2" id="KW-1185">Reference proteome</keyword>
<dbReference type="Proteomes" id="UP000254209">
    <property type="component" value="Unassembled WGS sequence"/>
</dbReference>
<evidence type="ECO:0000313" key="2">
    <source>
        <dbReference type="Proteomes" id="UP000254209"/>
    </source>
</evidence>
<organism evidence="1 2">
    <name type="scientific">Alysiella crassa</name>
    <dbReference type="NCBI Taxonomy" id="153491"/>
    <lineage>
        <taxon>Bacteria</taxon>
        <taxon>Pseudomonadati</taxon>
        <taxon>Pseudomonadota</taxon>
        <taxon>Betaproteobacteria</taxon>
        <taxon>Neisseriales</taxon>
        <taxon>Neisseriaceae</taxon>
        <taxon>Alysiella</taxon>
    </lineage>
</organism>
<evidence type="ECO:0000313" key="1">
    <source>
        <dbReference type="EMBL" id="SSY80009.1"/>
    </source>
</evidence>
<dbReference type="STRING" id="1120980.GCA_000745955_00701"/>
<protein>
    <recommendedName>
        <fullName evidence="3">Integron-associated effector binding protein domain-containing protein</fullName>
    </recommendedName>
</protein>
<accession>A0A376BSZ0</accession>
<name>A0A376BSZ0_9NEIS</name>
<dbReference type="EMBL" id="UFSO01000003">
    <property type="protein sequence ID" value="SSY80009.1"/>
    <property type="molecule type" value="Genomic_DNA"/>
</dbReference>
<gene>
    <name evidence="1" type="ORF">NCTC10283_01563</name>
</gene>
<dbReference type="InterPro" id="IPR011256">
    <property type="entry name" value="Reg_factor_effector_dom_sf"/>
</dbReference>
<reference evidence="1 2" key="1">
    <citation type="submission" date="2018-06" db="EMBL/GenBank/DDBJ databases">
        <authorList>
            <consortium name="Pathogen Informatics"/>
            <person name="Doyle S."/>
        </authorList>
    </citation>
    <scope>NUCLEOTIDE SEQUENCE [LARGE SCALE GENOMIC DNA]</scope>
    <source>
        <strain evidence="1 2">NCTC10283</strain>
    </source>
</reference>
<sequence length="140" mass="15490">MISTFPIFRVAGYTQTTSREATLASLNDLRQRWFTEPPALKAFSPTVYAVLQYPDEHTVKITFGKLVATNTELPENVSDTWIAPQVYELFETDDVADTWAQIAANGSLNRRFLADLVVYPSVGAAKVYVGVVGEVEISEA</sequence>
<dbReference type="RefSeq" id="WP_034291680.1">
    <property type="nucleotide sequence ID" value="NZ_CP091519.2"/>
</dbReference>
<dbReference type="AlphaFoldDB" id="A0A376BSZ0"/>
<dbReference type="OrthoDB" id="8613288at2"/>
<proteinExistence type="predicted"/>
<evidence type="ECO:0008006" key="3">
    <source>
        <dbReference type="Google" id="ProtNLM"/>
    </source>
</evidence>
<dbReference type="Gene3D" id="3.20.80.10">
    <property type="entry name" value="Regulatory factor, effector binding domain"/>
    <property type="match status" value="1"/>
</dbReference>